<evidence type="ECO:0000256" key="1">
    <source>
        <dbReference type="SAM" id="SignalP"/>
    </source>
</evidence>
<feature type="chain" id="PRO_5046356800" description="Outer membrane protein" evidence="1">
    <location>
        <begin position="22"/>
        <end position="244"/>
    </location>
</feature>
<evidence type="ECO:0008006" key="4">
    <source>
        <dbReference type="Google" id="ProtNLM"/>
    </source>
</evidence>
<reference evidence="2 3" key="1">
    <citation type="submission" date="2024-04" db="EMBL/GenBank/DDBJ databases">
        <authorList>
            <person name="Abashina T."/>
            <person name="Shaikin A."/>
        </authorList>
    </citation>
    <scope>NUCLEOTIDE SEQUENCE [LARGE SCALE GENOMIC DNA]</scope>
    <source>
        <strain evidence="2 3">AAFK</strain>
    </source>
</reference>
<keyword evidence="3" id="KW-1185">Reference proteome</keyword>
<proteinExistence type="predicted"/>
<comment type="caution">
    <text evidence="2">The sequence shown here is derived from an EMBL/GenBank/DDBJ whole genome shotgun (WGS) entry which is preliminary data.</text>
</comment>
<protein>
    <recommendedName>
        <fullName evidence="4">Outer membrane protein</fullName>
    </recommendedName>
</protein>
<gene>
    <name evidence="2" type="ORF">WOB96_06315</name>
</gene>
<sequence>MRVFKIIAGLALIMPALQAQAADLQAILGVEQGEISGTVASGGDPVDLRRDLGLDKSNPVVAGFKIGALGNTFAFRYIPYSFSGDGSVSQNFSFRGLNFAVNDPVHSDVDIKEYAADYRFGFALPGLARVGVGAGVNVFDANFAITRKITGETTTKQITAPIPTLGVSAGLSLPLTGLKLDADVSGMGYSSNRYINADANLSYSPLPLIGIKAGYRYRKLKLDIDDTQADMEIKGPYAAVYAGF</sequence>
<dbReference type="EMBL" id="JBBPCO010000005">
    <property type="protein sequence ID" value="MEK8089378.1"/>
    <property type="molecule type" value="Genomic_DNA"/>
</dbReference>
<name>A0ABU9D759_9PROT</name>
<evidence type="ECO:0000313" key="3">
    <source>
        <dbReference type="Proteomes" id="UP001446205"/>
    </source>
</evidence>
<dbReference type="RefSeq" id="WP_341370437.1">
    <property type="nucleotide sequence ID" value="NZ_JBBPCO010000005.1"/>
</dbReference>
<evidence type="ECO:0000313" key="2">
    <source>
        <dbReference type="EMBL" id="MEK8089378.1"/>
    </source>
</evidence>
<dbReference type="Proteomes" id="UP001446205">
    <property type="component" value="Unassembled WGS sequence"/>
</dbReference>
<feature type="signal peptide" evidence="1">
    <location>
        <begin position="1"/>
        <end position="21"/>
    </location>
</feature>
<organism evidence="2 3">
    <name type="scientific">Thermithiobacillus plumbiphilus</name>
    <dbReference type="NCBI Taxonomy" id="1729899"/>
    <lineage>
        <taxon>Bacteria</taxon>
        <taxon>Pseudomonadati</taxon>
        <taxon>Pseudomonadota</taxon>
        <taxon>Acidithiobacillia</taxon>
        <taxon>Acidithiobacillales</taxon>
        <taxon>Thermithiobacillaceae</taxon>
        <taxon>Thermithiobacillus</taxon>
    </lineage>
</organism>
<keyword evidence="1" id="KW-0732">Signal</keyword>
<accession>A0ABU9D759</accession>